<organism evidence="4 5">
    <name type="scientific">Oleomonas cavernae</name>
    <dbReference type="NCBI Taxonomy" id="2320859"/>
    <lineage>
        <taxon>Bacteria</taxon>
        <taxon>Pseudomonadati</taxon>
        <taxon>Pseudomonadota</taxon>
        <taxon>Alphaproteobacteria</taxon>
        <taxon>Acetobacterales</taxon>
        <taxon>Acetobacteraceae</taxon>
        <taxon>Oleomonas</taxon>
    </lineage>
</organism>
<dbReference type="SMART" id="SM00327">
    <property type="entry name" value="VWA"/>
    <property type="match status" value="1"/>
</dbReference>
<dbReference type="Pfam" id="PF00092">
    <property type="entry name" value="VWA"/>
    <property type="match status" value="1"/>
</dbReference>
<feature type="signal peptide" evidence="2">
    <location>
        <begin position="1"/>
        <end position="27"/>
    </location>
</feature>
<feature type="chain" id="PRO_5019099564" evidence="2">
    <location>
        <begin position="28"/>
        <end position="656"/>
    </location>
</feature>
<feature type="region of interest" description="Disordered" evidence="1">
    <location>
        <begin position="218"/>
        <end position="238"/>
    </location>
</feature>
<evidence type="ECO:0000313" key="4">
    <source>
        <dbReference type="EMBL" id="RJF89679.1"/>
    </source>
</evidence>
<dbReference type="PROSITE" id="PS50234">
    <property type="entry name" value="VWFA"/>
    <property type="match status" value="1"/>
</dbReference>
<dbReference type="InterPro" id="IPR002035">
    <property type="entry name" value="VWF_A"/>
</dbReference>
<comment type="caution">
    <text evidence="4">The sequence shown here is derived from an EMBL/GenBank/DDBJ whole genome shotgun (WGS) entry which is preliminary data.</text>
</comment>
<dbReference type="OrthoDB" id="9783818at2"/>
<gene>
    <name evidence="4" type="ORF">D3874_24140</name>
</gene>
<dbReference type="PANTHER" id="PTHR10579">
    <property type="entry name" value="CALCIUM-ACTIVATED CHLORIDE CHANNEL REGULATOR"/>
    <property type="match status" value="1"/>
</dbReference>
<keyword evidence="5" id="KW-1185">Reference proteome</keyword>
<dbReference type="SUPFAM" id="SSF53300">
    <property type="entry name" value="vWA-like"/>
    <property type="match status" value="1"/>
</dbReference>
<keyword evidence="2" id="KW-0732">Signal</keyword>
<protein>
    <submittedName>
        <fullName evidence="4">VWA domain-containing protein</fullName>
    </submittedName>
</protein>
<dbReference type="Proteomes" id="UP000284605">
    <property type="component" value="Unassembled WGS sequence"/>
</dbReference>
<sequence>MAWIRKAWAAAMMGSALLAAAVGSAAAAETRAKAILVLDASGSMWGQIDGKAKWDIAKVAVDRLVTGWDPAIDLGLTVYSHRSKGSCDDIEDIIPVGPVDPARFKAVVGSISPKGKTPMTAAVKRAAEQLKYTEDAATVILVSDGEETCNLDPCSIAQELEQKGVAFTAHVVGFDIRDQATRDQLKCIADNTGGTFVLADDAASLQAALATVAAATAAPAPAPTPPPPPPPPAQTTGKGKVTFTAVLNDGVPVTDNGMRWQLFRDIPTQEELRDPVDYTYAAVWSPDKVEPGDYIIEAKLGTATVQQPVKITGEKQAVTVNLGAARLKLTAVEAEGGPAIAKELGWKLRDPATGKDIDYSYDAQPTFSAKAGSYLIVVDYGAAKAEAPITVKPGDIAQVTVTIGAGTVEVEARPSETEPMATSGVSWKVFPEGSDTTTTYSYDAAEIFHLNAGRYRIVAEIGEALVEQTVEVKAGEAQKLTFTLSVGLMKPTAIYAAGAPKPTKDLSWSVYKAQADMTGNREKVTYSYDLEPQFKLPAGKYYVEVETGVAKAGMEVEVKAGAPTAPVINLNAGAILAKAQAGGIKVSSDLNWGVHSLVAAMTGTERTKVTYSYDPEPVWIVPAGTYIVTLEAGGKSAEAEITVEAGKPTQVTLTLP</sequence>
<dbReference type="PANTHER" id="PTHR10579:SF166">
    <property type="entry name" value="VWFA DOMAIN-CONTAINING PROTEIN"/>
    <property type="match status" value="1"/>
</dbReference>
<dbReference type="RefSeq" id="WP_119781802.1">
    <property type="nucleotide sequence ID" value="NZ_QYUK01000011.1"/>
</dbReference>
<dbReference type="InterPro" id="IPR036465">
    <property type="entry name" value="vWFA_dom_sf"/>
</dbReference>
<evidence type="ECO:0000313" key="5">
    <source>
        <dbReference type="Proteomes" id="UP000284605"/>
    </source>
</evidence>
<dbReference type="Gene3D" id="3.40.50.410">
    <property type="entry name" value="von Willebrand factor, type A domain"/>
    <property type="match status" value="1"/>
</dbReference>
<dbReference type="InterPro" id="IPR051266">
    <property type="entry name" value="CLCR"/>
</dbReference>
<feature type="domain" description="VWFA" evidence="3">
    <location>
        <begin position="33"/>
        <end position="212"/>
    </location>
</feature>
<dbReference type="EMBL" id="QYUK01000011">
    <property type="protein sequence ID" value="RJF89679.1"/>
    <property type="molecule type" value="Genomic_DNA"/>
</dbReference>
<evidence type="ECO:0000259" key="3">
    <source>
        <dbReference type="PROSITE" id="PS50234"/>
    </source>
</evidence>
<accession>A0A418WIH4</accession>
<evidence type="ECO:0000256" key="1">
    <source>
        <dbReference type="SAM" id="MobiDB-lite"/>
    </source>
</evidence>
<name>A0A418WIH4_9PROT</name>
<feature type="compositionally biased region" description="Pro residues" evidence="1">
    <location>
        <begin position="220"/>
        <end position="233"/>
    </location>
</feature>
<reference evidence="4 5" key="1">
    <citation type="submission" date="2018-09" db="EMBL/GenBank/DDBJ databases">
        <authorList>
            <person name="Zhu H."/>
        </authorList>
    </citation>
    <scope>NUCLEOTIDE SEQUENCE [LARGE SCALE GENOMIC DNA]</scope>
    <source>
        <strain evidence="4 5">K1W22B-8</strain>
    </source>
</reference>
<evidence type="ECO:0000256" key="2">
    <source>
        <dbReference type="SAM" id="SignalP"/>
    </source>
</evidence>
<proteinExistence type="predicted"/>
<dbReference type="AlphaFoldDB" id="A0A418WIH4"/>